<sequence>MRFKHVRLGAELSEDLGPSRRGWAARASELASQLAGASVVTFVLVMMALSFSSAIVGGDELLATQESAFISMSLLSLFTGMIIHVQHSTIPFITAGPYTSLSPLLASVAHGFSTQCAPDAWLPTTIVCFSLLSIFSGLLLYVLAHPRVRLGKAAAYLPAPVLMGMMIAIAVTLLISALQVATGVIVFQTSPLGPLLLRPPPSDPALLRRAGVQSLCAILVGTGLFSTRYFPRSMAILLTPAVLLIAIVGFQAATWLGGMQEEELREHKWLSRRLVLESPADAFASTIEIVRGLAQGRVDWGALFDLRTSPLQALPVYCCVDLLLVVGTLPALMMMPAPQDRKGVDADSELATAGICAMAQGLLGIPAAGYFIGTSMQHRDLRGTRATGWMIVGMCGGCLLLGPLLATRVPRFVLGGLFINFAISYVTSASTIAMTPAEHAVLILTAVTYVGLGAMAGLMVGLIFTCLHFVIEQSYIDAESLVESATELIGASAAGAAARGGAALGDGALAAEAGESARREKEAVSIVLSLKGILFFATTHALTAEILRNVEQRGPASSGSVVLNFARVQSVDVSAIHTLKQLAEELAPRRWVVRCTGLRSRLASRFTKIGLIVVAAGAGGGGKPASAGGGGGGGGGASSPTLRSSTREQPGQQAAAMAAAACSPPRRAAQQHAITPPLDDSPARAACRAGAGAAHTAAPPLPLRCSSERGVLACVRPIAARSASAALDAPVGALGLPLAALGLGAALSGTPHMARYTLCNDSVESLASSVGGGVSGGGGGGGCCCLSGSCESLVTRGIGGAVGSVGAGAAGALSSAGAAGAAGWRASHPGGEHALACTPGGSPTRLAEQLALACLPEDVSSPNGVRSPTGVRPPPPLPASDSFIAPLPTFRHPPLALATAVAEARPLLAPAAGGPERAPSEREAHEQHGAHDAGAVRPDPPPSLVPEDLSQYGALFRAYGRTEHVHAQATILSSNDEAIATELVFLAHGDAIQWRSRTALGGEAKYNESLATLKTSGSLIGGAEVLLAIPRHFEARMLADGEIVRLAIHEMMRIRVERPDVWEVILLKSLQGQTNIVNEALFSVES</sequence>
<evidence type="ECO:0000259" key="7">
    <source>
        <dbReference type="PROSITE" id="PS50801"/>
    </source>
</evidence>
<dbReference type="Pfam" id="PF01740">
    <property type="entry name" value="STAS"/>
    <property type="match status" value="1"/>
</dbReference>
<feature type="region of interest" description="Disordered" evidence="5">
    <location>
        <begin position="910"/>
        <end position="940"/>
    </location>
</feature>
<dbReference type="GO" id="GO:0016020">
    <property type="term" value="C:membrane"/>
    <property type="evidence" value="ECO:0007669"/>
    <property type="project" value="UniProtKB-SubCell"/>
</dbReference>
<dbReference type="CDD" id="cd07042">
    <property type="entry name" value="STAS_SulP_like_sulfate_transporter"/>
    <property type="match status" value="1"/>
</dbReference>
<dbReference type="Gene3D" id="3.30.750.24">
    <property type="entry name" value="STAS domain"/>
    <property type="match status" value="1"/>
</dbReference>
<keyword evidence="9" id="KW-1185">Reference proteome</keyword>
<dbReference type="InterPro" id="IPR002645">
    <property type="entry name" value="STAS_dom"/>
</dbReference>
<feature type="compositionally biased region" description="Gly residues" evidence="5">
    <location>
        <begin position="620"/>
        <end position="637"/>
    </location>
</feature>
<proteinExistence type="predicted"/>
<feature type="transmembrane region" description="Helical" evidence="6">
    <location>
        <begin position="412"/>
        <end position="434"/>
    </location>
</feature>
<reference evidence="8" key="1">
    <citation type="submission" date="2021-05" db="EMBL/GenBank/DDBJ databases">
        <title>The genome of the haptophyte Pavlova lutheri (Diacronema luteri, Pavlovales) - a model for lipid biosynthesis in eukaryotic algae.</title>
        <authorList>
            <person name="Hulatt C.J."/>
            <person name="Posewitz M.C."/>
        </authorList>
    </citation>
    <scope>NUCLEOTIDE SEQUENCE</scope>
    <source>
        <strain evidence="8">NIVA-4/92</strain>
    </source>
</reference>
<gene>
    <name evidence="8" type="ORF">KFE25_010199</name>
</gene>
<evidence type="ECO:0000256" key="2">
    <source>
        <dbReference type="ARBA" id="ARBA00022692"/>
    </source>
</evidence>
<evidence type="ECO:0000256" key="4">
    <source>
        <dbReference type="ARBA" id="ARBA00023136"/>
    </source>
</evidence>
<evidence type="ECO:0000256" key="1">
    <source>
        <dbReference type="ARBA" id="ARBA00004141"/>
    </source>
</evidence>
<dbReference type="InterPro" id="IPR011547">
    <property type="entry name" value="SLC26A/SulP_dom"/>
</dbReference>
<dbReference type="SUPFAM" id="SSF52091">
    <property type="entry name" value="SpoIIaa-like"/>
    <property type="match status" value="1"/>
</dbReference>
<feature type="transmembrane region" description="Helical" evidence="6">
    <location>
        <begin position="441"/>
        <end position="471"/>
    </location>
</feature>
<dbReference type="OrthoDB" id="10654086at2759"/>
<evidence type="ECO:0000313" key="9">
    <source>
        <dbReference type="Proteomes" id="UP000751190"/>
    </source>
</evidence>
<keyword evidence="4 6" id="KW-0472">Membrane</keyword>
<name>A0A8J5XAB6_DIALT</name>
<evidence type="ECO:0000256" key="5">
    <source>
        <dbReference type="SAM" id="MobiDB-lite"/>
    </source>
</evidence>
<evidence type="ECO:0000313" key="8">
    <source>
        <dbReference type="EMBL" id="KAG8464831.1"/>
    </source>
</evidence>
<feature type="transmembrane region" description="Helical" evidence="6">
    <location>
        <begin position="124"/>
        <end position="144"/>
    </location>
</feature>
<comment type="subcellular location">
    <subcellularLocation>
        <location evidence="1">Membrane</location>
        <topology evidence="1">Multi-pass membrane protein</topology>
    </subcellularLocation>
</comment>
<feature type="compositionally biased region" description="Low complexity" evidence="5">
    <location>
        <begin position="649"/>
        <end position="671"/>
    </location>
</feature>
<feature type="compositionally biased region" description="Basic and acidic residues" evidence="5">
    <location>
        <begin position="918"/>
        <end position="931"/>
    </location>
</feature>
<feature type="region of interest" description="Disordered" evidence="5">
    <location>
        <begin position="620"/>
        <end position="686"/>
    </location>
</feature>
<feature type="transmembrane region" description="Helical" evidence="6">
    <location>
        <begin position="92"/>
        <end position="112"/>
    </location>
</feature>
<evidence type="ECO:0000256" key="3">
    <source>
        <dbReference type="ARBA" id="ARBA00022989"/>
    </source>
</evidence>
<dbReference type="PANTHER" id="PTHR43310">
    <property type="entry name" value="SULFATE TRANSPORTER YBAR-RELATED"/>
    <property type="match status" value="1"/>
</dbReference>
<organism evidence="8 9">
    <name type="scientific">Diacronema lutheri</name>
    <name type="common">Unicellular marine alga</name>
    <name type="synonym">Monochrysis lutheri</name>
    <dbReference type="NCBI Taxonomy" id="2081491"/>
    <lineage>
        <taxon>Eukaryota</taxon>
        <taxon>Haptista</taxon>
        <taxon>Haptophyta</taxon>
        <taxon>Pavlovophyceae</taxon>
        <taxon>Pavlovales</taxon>
        <taxon>Pavlovaceae</taxon>
        <taxon>Diacronema</taxon>
    </lineage>
</organism>
<dbReference type="AlphaFoldDB" id="A0A8J5XAB6"/>
<dbReference type="PANTHER" id="PTHR43310:SF1">
    <property type="entry name" value="SULFATE TRANSPORTER YBAR-RELATED"/>
    <property type="match status" value="1"/>
</dbReference>
<feature type="transmembrane region" description="Helical" evidence="6">
    <location>
        <begin position="68"/>
        <end position="85"/>
    </location>
</feature>
<comment type="caution">
    <text evidence="8">The sequence shown here is derived from an EMBL/GenBank/DDBJ whole genome shotgun (WGS) entry which is preliminary data.</text>
</comment>
<dbReference type="InterPro" id="IPR036513">
    <property type="entry name" value="STAS_dom_sf"/>
</dbReference>
<keyword evidence="2 6" id="KW-0812">Transmembrane</keyword>
<feature type="transmembrane region" description="Helical" evidence="6">
    <location>
        <begin position="156"/>
        <end position="186"/>
    </location>
</feature>
<feature type="transmembrane region" description="Helical" evidence="6">
    <location>
        <begin position="237"/>
        <end position="256"/>
    </location>
</feature>
<keyword evidence="3 6" id="KW-1133">Transmembrane helix</keyword>
<feature type="domain" description="STAS" evidence="7">
    <location>
        <begin position="526"/>
        <end position="611"/>
    </location>
</feature>
<feature type="transmembrane region" description="Helical" evidence="6">
    <location>
        <begin position="314"/>
        <end position="332"/>
    </location>
</feature>
<feature type="transmembrane region" description="Helical" evidence="6">
    <location>
        <begin position="386"/>
        <end position="406"/>
    </location>
</feature>
<dbReference type="Proteomes" id="UP000751190">
    <property type="component" value="Unassembled WGS sequence"/>
</dbReference>
<dbReference type="InterPro" id="IPR052706">
    <property type="entry name" value="Membrane-Transporter-like"/>
</dbReference>
<accession>A0A8J5XAB6</accession>
<feature type="transmembrane region" description="Helical" evidence="6">
    <location>
        <begin position="30"/>
        <end position="56"/>
    </location>
</feature>
<protein>
    <recommendedName>
        <fullName evidence="7">STAS domain-containing protein</fullName>
    </recommendedName>
</protein>
<dbReference type="Pfam" id="PF00916">
    <property type="entry name" value="Sulfate_transp"/>
    <property type="match status" value="1"/>
</dbReference>
<dbReference type="PROSITE" id="PS50801">
    <property type="entry name" value="STAS"/>
    <property type="match status" value="1"/>
</dbReference>
<evidence type="ECO:0000256" key="6">
    <source>
        <dbReference type="SAM" id="Phobius"/>
    </source>
</evidence>
<dbReference type="EMBL" id="JAGTXO010000012">
    <property type="protein sequence ID" value="KAG8464831.1"/>
    <property type="molecule type" value="Genomic_DNA"/>
</dbReference>
<dbReference type="OMA" id="LAIHEMM"/>